<keyword evidence="4" id="KW-1133">Transmembrane helix</keyword>
<dbReference type="PANTHER" id="PTHR43280:SF28">
    <property type="entry name" value="HTH-TYPE TRANSCRIPTIONAL ACTIVATOR RHAS"/>
    <property type="match status" value="1"/>
</dbReference>
<evidence type="ECO:0000256" key="2">
    <source>
        <dbReference type="ARBA" id="ARBA00023125"/>
    </source>
</evidence>
<protein>
    <recommendedName>
        <fullName evidence="5">HTH araC/xylS-type domain-containing protein</fullName>
    </recommendedName>
</protein>
<feature type="transmembrane region" description="Helical" evidence="4">
    <location>
        <begin position="274"/>
        <end position="293"/>
    </location>
</feature>
<keyword evidence="1" id="KW-0805">Transcription regulation</keyword>
<evidence type="ECO:0000259" key="5">
    <source>
        <dbReference type="PROSITE" id="PS01124"/>
    </source>
</evidence>
<dbReference type="InterPro" id="IPR018062">
    <property type="entry name" value="HTH_AraC-typ_CS"/>
</dbReference>
<dbReference type="GO" id="GO:0003700">
    <property type="term" value="F:DNA-binding transcription factor activity"/>
    <property type="evidence" value="ECO:0007669"/>
    <property type="project" value="InterPro"/>
</dbReference>
<dbReference type="PROSITE" id="PS00041">
    <property type="entry name" value="HTH_ARAC_FAMILY_1"/>
    <property type="match status" value="1"/>
</dbReference>
<keyword evidence="2" id="KW-0238">DNA-binding</keyword>
<evidence type="ECO:0000256" key="4">
    <source>
        <dbReference type="SAM" id="Phobius"/>
    </source>
</evidence>
<dbReference type="Proteomes" id="UP000679779">
    <property type="component" value="Unassembled WGS sequence"/>
</dbReference>
<accession>A0A919XEG0</accession>
<sequence>MRKKWFYRLLLSYLPIFLAITSLLWFISAMAMSEISKKASERANEASAAHAMDLLDASLKSIDAAVLKELGKSGALAQFFYPPEEGTTFNTLYQPSNMLRSLMTGIQSIRIDSIYLYRQRDGAVLSADSLLPIDQSGDREFIQGLLDEPDGPAKVWSDVRSYREFRGEGNPADVVSLVRQVPVISGGEGFIVVNIRTSSISQLIENVMGSEYTSIGLRDEKGKYLFKEHDEASPQTFFDNPKTARVRSEYTGWELQSGIKYTGIFNLITGFAEILLTVGGLAIMIGIIGIVLVTRRNYNPIQSILMRIQHASRGKMLDLLPQSGKDEFKFIENAVDNLMEQSIRYEERQRQDLVYRRQFFFEELMEGNRIIEEREWGEQTALLELPADCAAFQVIVLELDHYGRFAAEYSKRDQYLLKFVLSSIVRELSSDGEANMWTEWLNPRQMTVLYQYRRDPATESDILHASRRWLDWIAGNLRFTVTVGVGGRVKPPANIPESYRQALEALRYKTVLGTGRTIAYEEIEGMNPGEIFSHLQTIRSLARKFRMGNAEWLDDFERLFEELRAMLLSREELENVGGYLIYHLQRETGGLTADVRELWEEGAADRLHECLEQFDTAEELYVQLRECLADTAERLKQLREGKRNHHQIREIKTYIEQHYGNPDLSLTYLSDTFGLNPKYISQLFKEEYGVNFVDYLTQVRMEHAKQMLVDTDLAIKDIAVHSGYLHAFSFIRVFKKMTGLTPGDFRKNSR</sequence>
<dbReference type="Gene3D" id="1.10.10.60">
    <property type="entry name" value="Homeodomain-like"/>
    <property type="match status" value="2"/>
</dbReference>
<organism evidence="6 7">
    <name type="scientific">Paenibacillus albilobatus</name>
    <dbReference type="NCBI Taxonomy" id="2716884"/>
    <lineage>
        <taxon>Bacteria</taxon>
        <taxon>Bacillati</taxon>
        <taxon>Bacillota</taxon>
        <taxon>Bacilli</taxon>
        <taxon>Bacillales</taxon>
        <taxon>Paenibacillaceae</taxon>
        <taxon>Paenibacillus</taxon>
    </lineage>
</organism>
<feature type="domain" description="HTH araC/xylS-type" evidence="5">
    <location>
        <begin position="649"/>
        <end position="748"/>
    </location>
</feature>
<keyword evidence="7" id="KW-1185">Reference proteome</keyword>
<dbReference type="GO" id="GO:0043565">
    <property type="term" value="F:sequence-specific DNA binding"/>
    <property type="evidence" value="ECO:0007669"/>
    <property type="project" value="InterPro"/>
</dbReference>
<dbReference type="AlphaFoldDB" id="A0A919XEG0"/>
<keyword evidence="4" id="KW-0472">Membrane</keyword>
<evidence type="ECO:0000256" key="3">
    <source>
        <dbReference type="ARBA" id="ARBA00023163"/>
    </source>
</evidence>
<dbReference type="Pfam" id="PF12833">
    <property type="entry name" value="HTH_18"/>
    <property type="match status" value="1"/>
</dbReference>
<reference evidence="6" key="1">
    <citation type="submission" date="2021-03" db="EMBL/GenBank/DDBJ databases">
        <title>Antimicrobial resistance genes in bacteria isolated from Japanese honey, and their potential for conferring macrolide and lincosamide resistance in the American foulbrood pathogen Paenibacillus larvae.</title>
        <authorList>
            <person name="Okamoto M."/>
            <person name="Kumagai M."/>
            <person name="Kanamori H."/>
            <person name="Takamatsu D."/>
        </authorList>
    </citation>
    <scope>NUCLEOTIDE SEQUENCE</scope>
    <source>
        <strain evidence="6">J2TS6</strain>
    </source>
</reference>
<gene>
    <name evidence="6" type="ORF">J2TS6_23770</name>
</gene>
<dbReference type="EMBL" id="BORQ01000002">
    <property type="protein sequence ID" value="GIO31236.1"/>
    <property type="molecule type" value="Genomic_DNA"/>
</dbReference>
<name>A0A919XEG0_9BACL</name>
<proteinExistence type="predicted"/>
<evidence type="ECO:0000256" key="1">
    <source>
        <dbReference type="ARBA" id="ARBA00023015"/>
    </source>
</evidence>
<dbReference type="InterPro" id="IPR018060">
    <property type="entry name" value="HTH_AraC"/>
</dbReference>
<dbReference type="InterPro" id="IPR009057">
    <property type="entry name" value="Homeodomain-like_sf"/>
</dbReference>
<keyword evidence="3" id="KW-0804">Transcription</keyword>
<dbReference type="InterPro" id="IPR041522">
    <property type="entry name" value="CdaR_GGDEF"/>
</dbReference>
<dbReference type="SMART" id="SM00342">
    <property type="entry name" value="HTH_ARAC"/>
    <property type="match status" value="1"/>
</dbReference>
<dbReference type="PANTHER" id="PTHR43280">
    <property type="entry name" value="ARAC-FAMILY TRANSCRIPTIONAL REGULATOR"/>
    <property type="match status" value="1"/>
</dbReference>
<dbReference type="SUPFAM" id="SSF46689">
    <property type="entry name" value="Homeodomain-like"/>
    <property type="match status" value="2"/>
</dbReference>
<evidence type="ECO:0000313" key="7">
    <source>
        <dbReference type="Proteomes" id="UP000679779"/>
    </source>
</evidence>
<evidence type="ECO:0000313" key="6">
    <source>
        <dbReference type="EMBL" id="GIO31236.1"/>
    </source>
</evidence>
<dbReference type="PROSITE" id="PS01124">
    <property type="entry name" value="HTH_ARAC_FAMILY_2"/>
    <property type="match status" value="1"/>
</dbReference>
<comment type="caution">
    <text evidence="6">The sequence shown here is derived from an EMBL/GenBank/DDBJ whole genome shotgun (WGS) entry which is preliminary data.</text>
</comment>
<dbReference type="RefSeq" id="WP_160044821.1">
    <property type="nucleotide sequence ID" value="NZ_BORQ01000002.1"/>
</dbReference>
<dbReference type="Pfam" id="PF17853">
    <property type="entry name" value="GGDEF_2"/>
    <property type="match status" value="1"/>
</dbReference>
<keyword evidence="4" id="KW-0812">Transmembrane</keyword>